<protein>
    <submittedName>
        <fullName evidence="1">Uncharacterized protein</fullName>
    </submittedName>
</protein>
<evidence type="ECO:0000313" key="1">
    <source>
        <dbReference type="EMBL" id="KAJ3498230.1"/>
    </source>
</evidence>
<keyword evidence="2" id="KW-1185">Reference proteome</keyword>
<organism evidence="1 2">
    <name type="scientific">Lecanicillium saksenae</name>
    <dbReference type="NCBI Taxonomy" id="468837"/>
    <lineage>
        <taxon>Eukaryota</taxon>
        <taxon>Fungi</taxon>
        <taxon>Dikarya</taxon>
        <taxon>Ascomycota</taxon>
        <taxon>Pezizomycotina</taxon>
        <taxon>Sordariomycetes</taxon>
        <taxon>Hypocreomycetidae</taxon>
        <taxon>Hypocreales</taxon>
        <taxon>Cordycipitaceae</taxon>
        <taxon>Lecanicillium</taxon>
    </lineage>
</organism>
<gene>
    <name evidence="1" type="ORF">NLG97_g1292</name>
</gene>
<evidence type="ECO:0000313" key="2">
    <source>
        <dbReference type="Proteomes" id="UP001148737"/>
    </source>
</evidence>
<name>A0ACC1R7L3_9HYPO</name>
<reference evidence="1" key="1">
    <citation type="submission" date="2022-07" db="EMBL/GenBank/DDBJ databases">
        <title>Genome Sequence of Lecanicillium saksenae.</title>
        <authorList>
            <person name="Buettner E."/>
        </authorList>
    </citation>
    <scope>NUCLEOTIDE SEQUENCE</scope>
    <source>
        <strain evidence="1">VT-O1</strain>
    </source>
</reference>
<comment type="caution">
    <text evidence="1">The sequence shown here is derived from an EMBL/GenBank/DDBJ whole genome shotgun (WGS) entry which is preliminary data.</text>
</comment>
<accession>A0ACC1R7L3</accession>
<proteinExistence type="predicted"/>
<sequence>MATAPAIEHSANWYENNVLDATPPELLAIEYVCCYYSNFLDTHDMPTAETRDDSASRQRQPDSIWLVNERKETILQLSRAHPMYTVLASRPLGCDKDDSHGLSPDDLGLHVLEYSAERMQKMIHAVRGDSDLQQASKVWWARMGGRPPDAPLARCVPFME</sequence>
<dbReference type="Proteomes" id="UP001148737">
    <property type="component" value="Unassembled WGS sequence"/>
</dbReference>
<dbReference type="EMBL" id="JANAKD010000063">
    <property type="protein sequence ID" value="KAJ3498230.1"/>
    <property type="molecule type" value="Genomic_DNA"/>
</dbReference>